<organism evidence="4 5">
    <name type="scientific">Tuber aestivum</name>
    <name type="common">summer truffle</name>
    <dbReference type="NCBI Taxonomy" id="59557"/>
    <lineage>
        <taxon>Eukaryota</taxon>
        <taxon>Fungi</taxon>
        <taxon>Dikarya</taxon>
        <taxon>Ascomycota</taxon>
        <taxon>Pezizomycotina</taxon>
        <taxon>Pezizomycetes</taxon>
        <taxon>Pezizales</taxon>
        <taxon>Tuberaceae</taxon>
        <taxon>Tuber</taxon>
    </lineage>
</organism>
<feature type="compositionally biased region" description="Low complexity" evidence="1">
    <location>
        <begin position="199"/>
        <end position="210"/>
    </location>
</feature>
<feature type="region of interest" description="Disordered" evidence="1">
    <location>
        <begin position="157"/>
        <end position="216"/>
    </location>
</feature>
<keyword evidence="5" id="KW-1185">Reference proteome</keyword>
<protein>
    <recommendedName>
        <fullName evidence="6">Transmembrane protein</fullName>
    </recommendedName>
</protein>
<evidence type="ECO:0008006" key="6">
    <source>
        <dbReference type="Google" id="ProtNLM"/>
    </source>
</evidence>
<feature type="transmembrane region" description="Helical" evidence="2">
    <location>
        <begin position="101"/>
        <end position="121"/>
    </location>
</feature>
<keyword evidence="3" id="KW-0732">Signal</keyword>
<dbReference type="Proteomes" id="UP001412239">
    <property type="component" value="Unassembled WGS sequence"/>
</dbReference>
<sequence length="275" mass="29924">MRSSSSFHSYTLMSRAVWIALLFMLSYAPTRGAAGAAFIGRARVEHVGRVMSYGLDPRGERKGNSLIGTGWVGADTAQSARNKGPNEAVGHASNSSRTDTALLITIGTLIPLCLLAIWLLVHMRKRPAEPRNDPEHQANEYYDPAAYPLGLVSQLRLPQSGPRSTIPGIPPSPPPPPPPAHQNGQNGQHGTETSLTYPLTSAGASSTALAENRVEETPRPSIFTRLRSWWNYETPLTQNEHREINRMGAGRGEGEGSLVFGDIDLTELVYSLRHL</sequence>
<evidence type="ECO:0000256" key="3">
    <source>
        <dbReference type="SAM" id="SignalP"/>
    </source>
</evidence>
<evidence type="ECO:0000313" key="5">
    <source>
        <dbReference type="Proteomes" id="UP001412239"/>
    </source>
</evidence>
<keyword evidence="2" id="KW-0472">Membrane</keyword>
<dbReference type="EMBL" id="LN891082">
    <property type="protein sequence ID" value="CUS09429.1"/>
    <property type="molecule type" value="Genomic_DNA"/>
</dbReference>
<gene>
    <name evidence="4" type="ORF">GSTUAT00006461001</name>
</gene>
<feature type="signal peptide" evidence="3">
    <location>
        <begin position="1"/>
        <end position="32"/>
    </location>
</feature>
<feature type="compositionally biased region" description="Pro residues" evidence="1">
    <location>
        <begin position="168"/>
        <end position="180"/>
    </location>
</feature>
<keyword evidence="2" id="KW-0812">Transmembrane</keyword>
<evidence type="ECO:0000256" key="1">
    <source>
        <dbReference type="SAM" id="MobiDB-lite"/>
    </source>
</evidence>
<evidence type="ECO:0000313" key="4">
    <source>
        <dbReference type="EMBL" id="CUS09429.1"/>
    </source>
</evidence>
<proteinExistence type="predicted"/>
<feature type="compositionally biased region" description="Polar residues" evidence="1">
    <location>
        <begin position="182"/>
        <end position="198"/>
    </location>
</feature>
<dbReference type="AlphaFoldDB" id="A0A292PPF5"/>
<feature type="chain" id="PRO_5013330639" description="Transmembrane protein" evidence="3">
    <location>
        <begin position="33"/>
        <end position="275"/>
    </location>
</feature>
<evidence type="ECO:0000256" key="2">
    <source>
        <dbReference type="SAM" id="Phobius"/>
    </source>
</evidence>
<accession>A0A292PPF5</accession>
<reference evidence="4" key="1">
    <citation type="submission" date="2015-10" db="EMBL/GenBank/DDBJ databases">
        <authorList>
            <person name="Regsiter A."/>
            <person name="william w."/>
        </authorList>
    </citation>
    <scope>NUCLEOTIDE SEQUENCE</scope>
    <source>
        <strain evidence="4">Montdore</strain>
    </source>
</reference>
<name>A0A292PPF5_9PEZI</name>
<keyword evidence="2" id="KW-1133">Transmembrane helix</keyword>